<dbReference type="STRING" id="1882483.A0A317XQ92"/>
<dbReference type="Gene3D" id="1.10.472.10">
    <property type="entry name" value="Cyclin-like"/>
    <property type="match status" value="1"/>
</dbReference>
<keyword evidence="4" id="KW-1185">Reference proteome</keyword>
<accession>A0A317XQ92</accession>
<dbReference type="InParanoid" id="A0A317XQ92"/>
<evidence type="ECO:0000313" key="4">
    <source>
        <dbReference type="Proteomes" id="UP000246740"/>
    </source>
</evidence>
<reference evidence="3 4" key="1">
    <citation type="journal article" date="2018" name="Mol. Biol. Evol.">
        <title>Broad Genomic Sampling Reveals a Smut Pathogenic Ancestry of the Fungal Clade Ustilaginomycotina.</title>
        <authorList>
            <person name="Kijpornyongpan T."/>
            <person name="Mondo S.J."/>
            <person name="Barry K."/>
            <person name="Sandor L."/>
            <person name="Lee J."/>
            <person name="Lipzen A."/>
            <person name="Pangilinan J."/>
            <person name="LaButti K."/>
            <person name="Hainaut M."/>
            <person name="Henrissat B."/>
            <person name="Grigoriev I.V."/>
            <person name="Spatafora J.W."/>
            <person name="Aime M.C."/>
        </authorList>
    </citation>
    <scope>NUCLEOTIDE SEQUENCE [LARGE SCALE GENOMIC DNA]</scope>
    <source>
        <strain evidence="3 4">MCA 3645</strain>
    </source>
</reference>
<dbReference type="GO" id="GO:0005634">
    <property type="term" value="C:nucleus"/>
    <property type="evidence" value="ECO:0007669"/>
    <property type="project" value="TreeGrafter"/>
</dbReference>
<protein>
    <recommendedName>
        <fullName evidence="2">Cyclin N-terminal domain-containing protein</fullName>
    </recommendedName>
</protein>
<feature type="region of interest" description="Disordered" evidence="1">
    <location>
        <begin position="409"/>
        <end position="436"/>
    </location>
</feature>
<dbReference type="PANTHER" id="PTHR15615:SF108">
    <property type="entry name" value="PROTEIN CNPPD1"/>
    <property type="match status" value="1"/>
</dbReference>
<feature type="region of interest" description="Disordered" evidence="1">
    <location>
        <begin position="227"/>
        <end position="289"/>
    </location>
</feature>
<dbReference type="CDD" id="cd20557">
    <property type="entry name" value="CYCLIN_ScPCL1-like"/>
    <property type="match status" value="1"/>
</dbReference>
<evidence type="ECO:0000313" key="3">
    <source>
        <dbReference type="EMBL" id="PWY99972.1"/>
    </source>
</evidence>
<proteinExistence type="predicted"/>
<feature type="compositionally biased region" description="Low complexity" evidence="1">
    <location>
        <begin position="19"/>
        <end position="40"/>
    </location>
</feature>
<dbReference type="Pfam" id="PF00134">
    <property type="entry name" value="Cyclin_N"/>
    <property type="match status" value="1"/>
</dbReference>
<feature type="compositionally biased region" description="Polar residues" evidence="1">
    <location>
        <begin position="279"/>
        <end position="289"/>
    </location>
</feature>
<dbReference type="InterPro" id="IPR036915">
    <property type="entry name" value="Cyclin-like_sf"/>
</dbReference>
<dbReference type="EMBL" id="KZ819193">
    <property type="protein sequence ID" value="PWY99972.1"/>
    <property type="molecule type" value="Genomic_DNA"/>
</dbReference>
<feature type="compositionally biased region" description="Low complexity" evidence="1">
    <location>
        <begin position="425"/>
        <end position="434"/>
    </location>
</feature>
<dbReference type="InterPro" id="IPR006671">
    <property type="entry name" value="Cyclin_N"/>
</dbReference>
<dbReference type="GO" id="GO:0000307">
    <property type="term" value="C:cyclin-dependent protein kinase holoenzyme complex"/>
    <property type="evidence" value="ECO:0007669"/>
    <property type="project" value="TreeGrafter"/>
</dbReference>
<dbReference type="Proteomes" id="UP000246740">
    <property type="component" value="Unassembled WGS sequence"/>
</dbReference>
<evidence type="ECO:0000256" key="1">
    <source>
        <dbReference type="SAM" id="MobiDB-lite"/>
    </source>
</evidence>
<gene>
    <name evidence="3" type="ORF">BCV70DRAFT_103311</name>
</gene>
<dbReference type="SUPFAM" id="SSF47954">
    <property type="entry name" value="Cyclin-like"/>
    <property type="match status" value="1"/>
</dbReference>
<name>A0A317XQ92_9BASI</name>
<dbReference type="OrthoDB" id="244495at2759"/>
<feature type="domain" description="Cyclin N-terminal" evidence="2">
    <location>
        <begin position="92"/>
        <end position="186"/>
    </location>
</feature>
<evidence type="ECO:0000259" key="2">
    <source>
        <dbReference type="Pfam" id="PF00134"/>
    </source>
</evidence>
<organism evidence="3 4">
    <name type="scientific">Testicularia cyperi</name>
    <dbReference type="NCBI Taxonomy" id="1882483"/>
    <lineage>
        <taxon>Eukaryota</taxon>
        <taxon>Fungi</taxon>
        <taxon>Dikarya</taxon>
        <taxon>Basidiomycota</taxon>
        <taxon>Ustilaginomycotina</taxon>
        <taxon>Ustilaginomycetes</taxon>
        <taxon>Ustilaginales</taxon>
        <taxon>Anthracoideaceae</taxon>
        <taxon>Testicularia</taxon>
    </lineage>
</organism>
<dbReference type="AlphaFoldDB" id="A0A317XQ92"/>
<dbReference type="GO" id="GO:0016538">
    <property type="term" value="F:cyclin-dependent protein serine/threonine kinase regulator activity"/>
    <property type="evidence" value="ECO:0007669"/>
    <property type="project" value="TreeGrafter"/>
</dbReference>
<feature type="region of interest" description="Disordered" evidence="1">
    <location>
        <begin position="1"/>
        <end position="50"/>
    </location>
</feature>
<dbReference type="PANTHER" id="PTHR15615">
    <property type="match status" value="1"/>
</dbReference>
<dbReference type="InterPro" id="IPR013922">
    <property type="entry name" value="Cyclin_PHO80-like"/>
</dbReference>
<dbReference type="GO" id="GO:0019901">
    <property type="term" value="F:protein kinase binding"/>
    <property type="evidence" value="ECO:0007669"/>
    <property type="project" value="InterPro"/>
</dbReference>
<sequence length="510" mass="55000">MAPTAVCSRPADHGYEPTSSSSSSSTKQSTAASKPSSSGRSSHREPHDRFYGHRETSELCERFILYLFACPLDSTSASVSTPSHNGTPAPRLSEFIAYALYRTRLPEVVTYQALYLLLRLKIRFPAARGSSGHRLFISALMLASKSTCDDTYSNKSWTIVGQGLFSLREINQMERELFGYLGYKVNVEPRELELFTFELEHGSEAGRFDHVVRRILDTISRRSSLDVGSESPVVDRSEGFTAAPLPRQVPSLDAADVSSPPSESLAGPHRIASGRHSRQSSISQPFNSRASISGYGPTAMATSASCQGAVSMSMPTSVGMAKSASYRHERATTHGAGAPIGTSAPVFTHPFANNARDRCRPYTMPSHSVPLSASVSDRPYYSNSPAGSISSSSVCSSMSYAPSMASAMSATPSPCASRSSISGRTTPDTPPSDVDTSRWEDATMYYAGEQHRIGLSPTSKYYGQHGATAAAEYPHQQNLQHYQAAQSAPKAATGHSAAESYLHPYNAWRS</sequence>